<keyword evidence="2" id="KW-1185">Reference proteome</keyword>
<gene>
    <name evidence="1" type="ORF">FKW44_015953</name>
</gene>
<organism evidence="1 2">
    <name type="scientific">Caligus rogercresseyi</name>
    <name type="common">Sea louse</name>
    <dbReference type="NCBI Taxonomy" id="217165"/>
    <lineage>
        <taxon>Eukaryota</taxon>
        <taxon>Metazoa</taxon>
        <taxon>Ecdysozoa</taxon>
        <taxon>Arthropoda</taxon>
        <taxon>Crustacea</taxon>
        <taxon>Multicrustacea</taxon>
        <taxon>Hexanauplia</taxon>
        <taxon>Copepoda</taxon>
        <taxon>Siphonostomatoida</taxon>
        <taxon>Caligidae</taxon>
        <taxon>Caligus</taxon>
    </lineage>
</organism>
<dbReference type="Proteomes" id="UP000595437">
    <property type="component" value="Chromosome 10"/>
</dbReference>
<feature type="non-terminal residue" evidence="1">
    <location>
        <position position="1"/>
    </location>
</feature>
<proteinExistence type="predicted"/>
<sequence>MFKFGSKRFWKPENTDRDLEAVGQQQAYCIWAHAADYIEILRTKFIPKNFPDGNVVLQQDGTPAHTPWATQAFLGQEMDFWAKDLWPPEPRRQPLNYAFWLHIEFKA</sequence>
<dbReference type="AlphaFoldDB" id="A0A7T8K1M3"/>
<name>A0A7T8K1M3_CALRO</name>
<reference evidence="2" key="1">
    <citation type="submission" date="2021-01" db="EMBL/GenBank/DDBJ databases">
        <title>Caligus Genome Assembly.</title>
        <authorList>
            <person name="Gallardo-Escarate C."/>
        </authorList>
    </citation>
    <scope>NUCLEOTIDE SEQUENCE [LARGE SCALE GENOMIC DNA]</scope>
</reference>
<dbReference type="Gene3D" id="3.30.420.10">
    <property type="entry name" value="Ribonuclease H-like superfamily/Ribonuclease H"/>
    <property type="match status" value="1"/>
</dbReference>
<dbReference type="GO" id="GO:0003676">
    <property type="term" value="F:nucleic acid binding"/>
    <property type="evidence" value="ECO:0007669"/>
    <property type="project" value="InterPro"/>
</dbReference>
<evidence type="ECO:0000313" key="1">
    <source>
        <dbReference type="EMBL" id="QQP41545.1"/>
    </source>
</evidence>
<evidence type="ECO:0000313" key="2">
    <source>
        <dbReference type="Proteomes" id="UP000595437"/>
    </source>
</evidence>
<dbReference type="EMBL" id="CP045899">
    <property type="protein sequence ID" value="QQP41545.1"/>
    <property type="molecule type" value="Genomic_DNA"/>
</dbReference>
<accession>A0A7T8K1M3</accession>
<protein>
    <submittedName>
        <fullName evidence="1">Transposable element</fullName>
    </submittedName>
</protein>
<dbReference type="InterPro" id="IPR036397">
    <property type="entry name" value="RNaseH_sf"/>
</dbReference>